<evidence type="ECO:0000313" key="14">
    <source>
        <dbReference type="EMBL" id="KAK3577110.1"/>
    </source>
</evidence>
<organism evidence="14 15">
    <name type="scientific">Potamilus streckersoni</name>
    <dbReference type="NCBI Taxonomy" id="2493646"/>
    <lineage>
        <taxon>Eukaryota</taxon>
        <taxon>Metazoa</taxon>
        <taxon>Spiralia</taxon>
        <taxon>Lophotrochozoa</taxon>
        <taxon>Mollusca</taxon>
        <taxon>Bivalvia</taxon>
        <taxon>Autobranchia</taxon>
        <taxon>Heteroconchia</taxon>
        <taxon>Palaeoheterodonta</taxon>
        <taxon>Unionida</taxon>
        <taxon>Unionoidea</taxon>
        <taxon>Unionidae</taxon>
        <taxon>Ambleminae</taxon>
        <taxon>Lampsilini</taxon>
        <taxon>Potamilus</taxon>
    </lineage>
</organism>
<evidence type="ECO:0000256" key="1">
    <source>
        <dbReference type="ARBA" id="ARBA00004123"/>
    </source>
</evidence>
<accession>A0AAE0VHP8</accession>
<dbReference type="Gene3D" id="3.30.160.60">
    <property type="entry name" value="Classic Zinc Finger"/>
    <property type="match status" value="6"/>
</dbReference>
<dbReference type="FunFam" id="3.30.160.60:FF:000624">
    <property type="entry name" value="zinc finger protein 697"/>
    <property type="match status" value="1"/>
</dbReference>
<dbReference type="FunFam" id="3.30.160.60:FF:001370">
    <property type="entry name" value="Zinc finger protein"/>
    <property type="match status" value="1"/>
</dbReference>
<keyword evidence="7" id="KW-0805">Transcription regulation</keyword>
<dbReference type="Pfam" id="PF13912">
    <property type="entry name" value="zf-C2H2_6"/>
    <property type="match status" value="2"/>
</dbReference>
<evidence type="ECO:0000259" key="13">
    <source>
        <dbReference type="PROSITE" id="PS50157"/>
    </source>
</evidence>
<comment type="caution">
    <text evidence="14">The sequence shown here is derived from an EMBL/GenBank/DDBJ whole genome shotgun (WGS) entry which is preliminary data.</text>
</comment>
<dbReference type="Pfam" id="PF00096">
    <property type="entry name" value="zf-C2H2"/>
    <property type="match status" value="4"/>
</dbReference>
<evidence type="ECO:0000256" key="9">
    <source>
        <dbReference type="ARBA" id="ARBA00023163"/>
    </source>
</evidence>
<dbReference type="SMART" id="SM00355">
    <property type="entry name" value="ZnF_C2H2"/>
    <property type="match status" value="9"/>
</dbReference>
<evidence type="ECO:0000256" key="3">
    <source>
        <dbReference type="ARBA" id="ARBA00022723"/>
    </source>
</evidence>
<dbReference type="GO" id="GO:0005634">
    <property type="term" value="C:nucleus"/>
    <property type="evidence" value="ECO:0007669"/>
    <property type="project" value="UniProtKB-SubCell"/>
</dbReference>
<feature type="domain" description="C2H2-type" evidence="13">
    <location>
        <begin position="515"/>
        <end position="542"/>
    </location>
</feature>
<keyword evidence="5 11" id="KW-0863">Zinc-finger</keyword>
<dbReference type="InterPro" id="IPR013087">
    <property type="entry name" value="Znf_C2H2_type"/>
</dbReference>
<comment type="similarity">
    <text evidence="2">Belongs to the krueppel C2H2-type zinc-finger protein family.</text>
</comment>
<evidence type="ECO:0000256" key="8">
    <source>
        <dbReference type="ARBA" id="ARBA00023125"/>
    </source>
</evidence>
<evidence type="ECO:0000256" key="6">
    <source>
        <dbReference type="ARBA" id="ARBA00022833"/>
    </source>
</evidence>
<dbReference type="PANTHER" id="PTHR24393:SF34">
    <property type="entry name" value="PR_SET DOMAIN 13"/>
    <property type="match status" value="1"/>
</dbReference>
<dbReference type="EMBL" id="JAEAOA010002175">
    <property type="protein sequence ID" value="KAK3577110.1"/>
    <property type="molecule type" value="Genomic_DNA"/>
</dbReference>
<feature type="region of interest" description="Disordered" evidence="12">
    <location>
        <begin position="676"/>
        <end position="719"/>
    </location>
</feature>
<dbReference type="InterPro" id="IPR036236">
    <property type="entry name" value="Znf_C2H2_sf"/>
</dbReference>
<dbReference type="Proteomes" id="UP001195483">
    <property type="component" value="Unassembled WGS sequence"/>
</dbReference>
<evidence type="ECO:0000313" key="15">
    <source>
        <dbReference type="Proteomes" id="UP001195483"/>
    </source>
</evidence>
<feature type="compositionally biased region" description="Basic and acidic residues" evidence="12">
    <location>
        <begin position="691"/>
        <end position="703"/>
    </location>
</feature>
<keyword evidence="15" id="KW-1185">Reference proteome</keyword>
<feature type="compositionally biased region" description="Basic and acidic residues" evidence="12">
    <location>
        <begin position="343"/>
        <end position="356"/>
    </location>
</feature>
<feature type="domain" description="C2H2-type" evidence="13">
    <location>
        <begin position="543"/>
        <end position="570"/>
    </location>
</feature>
<dbReference type="SUPFAM" id="SSF57667">
    <property type="entry name" value="beta-beta-alpha zinc fingers"/>
    <property type="match status" value="4"/>
</dbReference>
<feature type="domain" description="C2H2-type" evidence="13">
    <location>
        <begin position="599"/>
        <end position="626"/>
    </location>
</feature>
<reference evidence="14" key="2">
    <citation type="journal article" date="2021" name="Genome Biol. Evol.">
        <title>Developing a high-quality reference genome for a parasitic bivalve with doubly uniparental inheritance (Bivalvia: Unionida).</title>
        <authorList>
            <person name="Smith C.H."/>
        </authorList>
    </citation>
    <scope>NUCLEOTIDE SEQUENCE</scope>
    <source>
        <strain evidence="14">CHS0354</strain>
        <tissue evidence="14">Mantle</tissue>
    </source>
</reference>
<keyword evidence="6" id="KW-0862">Zinc</keyword>
<feature type="domain" description="C2H2-type" evidence="13">
    <location>
        <begin position="399"/>
        <end position="427"/>
    </location>
</feature>
<feature type="domain" description="C2H2-type" evidence="13">
    <location>
        <begin position="485"/>
        <end position="513"/>
    </location>
</feature>
<feature type="compositionally biased region" description="Basic and acidic residues" evidence="12">
    <location>
        <begin position="258"/>
        <end position="306"/>
    </location>
</feature>
<dbReference type="GO" id="GO:0000978">
    <property type="term" value="F:RNA polymerase II cis-regulatory region sequence-specific DNA binding"/>
    <property type="evidence" value="ECO:0007669"/>
    <property type="project" value="TreeGrafter"/>
</dbReference>
<evidence type="ECO:0000256" key="4">
    <source>
        <dbReference type="ARBA" id="ARBA00022737"/>
    </source>
</evidence>
<proteinExistence type="inferred from homology"/>
<dbReference type="PANTHER" id="PTHR24393">
    <property type="entry name" value="ZINC FINGER PROTEIN"/>
    <property type="match status" value="1"/>
</dbReference>
<evidence type="ECO:0000256" key="5">
    <source>
        <dbReference type="ARBA" id="ARBA00022771"/>
    </source>
</evidence>
<dbReference type="FunFam" id="3.30.160.60:FF:001397">
    <property type="entry name" value="Datilografo, isoform A"/>
    <property type="match status" value="1"/>
</dbReference>
<evidence type="ECO:0000256" key="7">
    <source>
        <dbReference type="ARBA" id="ARBA00023015"/>
    </source>
</evidence>
<feature type="region of interest" description="Disordered" evidence="12">
    <location>
        <begin position="771"/>
        <end position="810"/>
    </location>
</feature>
<reference evidence="14" key="3">
    <citation type="submission" date="2023-05" db="EMBL/GenBank/DDBJ databases">
        <authorList>
            <person name="Smith C.H."/>
        </authorList>
    </citation>
    <scope>NUCLEOTIDE SEQUENCE</scope>
    <source>
        <strain evidence="14">CHS0354</strain>
        <tissue evidence="14">Mantle</tissue>
    </source>
</reference>
<evidence type="ECO:0000256" key="10">
    <source>
        <dbReference type="ARBA" id="ARBA00023242"/>
    </source>
</evidence>
<feature type="compositionally biased region" description="Basic and acidic residues" evidence="12">
    <location>
        <begin position="232"/>
        <end position="250"/>
    </location>
</feature>
<evidence type="ECO:0000256" key="11">
    <source>
        <dbReference type="PROSITE-ProRule" id="PRU00042"/>
    </source>
</evidence>
<feature type="domain" description="C2H2-type" evidence="13">
    <location>
        <begin position="627"/>
        <end position="655"/>
    </location>
</feature>
<sequence length="877" mass="101703">MMPRVFGSTTTLLAPDFVEIFPQDRLQYELFALSVETGVKFNRTKQTFTITGPWESMQHAYIFLEDLMKKVVQNVYDSDKSSNMEKETLPKKPLPVQQSLQEFPKVKDARKPVQTKAANRPGCYVPSPVVFYNSSKDFIISDKNFEEVDAVADIKPSVEDLFQSGTESSMTENEKKDKTVDPVLLHDIYEKEKEIVKQVVASLAEEEEDVEEEENTDQEEDVEEEEEGEDESAYKETEEEDTKNRTKGSDQKNFLQDDTSRKNKVTDNDDEKGKNKTDRTQLKETSDARTDLSTKEVMNEETERPQTRRSTRKSYYRNQVVEKNTFTENEKRPKRKSNKPVRLVKEFDKSLDKKSNTENTASESVIIKEEELDSDSEHKPSIKKKRGRKKRTGGENKTYPCSKCDYVGKKAKHLNEHRRRQHAVSKQCKICGKTFGFNKDLNRHLRTVHSDPEFFCNTCNRFYKCRRVYERHLETHNEGYIRPSFKCQTCNKSFSTKYVLNAHVKAEHLGLKKTYLCPTCGKSFTQKNSYLQHANVHAGIRPFVCDVCGKDFTYEKSLREHRFMHDEVRRFQCEICSKTFKQTTSLRIHMKVHQESKDHICSSCGKGFTQKQALVRHERIHNGEKPFSCAKCQKTFSDTSIIRRHIILIHKSDPKKWQEHVVSHLKHDTSFFVESNAQKSRKYGRPSTALPKKEDKIDDDQCKTPEFSSPQITVPHGSLSQPMFPGMPLTDEPEQNIVEHDSVERRQAEIRERICETPEPFGSQRLETHPHLQSHLQHHHQHQQQQPPPPPHSSLSTASAGNSIYHHPDPVRTPEVAQLQENPGYPASLPNPHDLSVSALYGQRDGRYPEFNRLWEYPPYSGYYIPNQRPYPPYTGQ</sequence>
<keyword evidence="4" id="KW-0677">Repeat</keyword>
<keyword evidence="3" id="KW-0479">Metal-binding</keyword>
<feature type="compositionally biased region" description="Basic residues" evidence="12">
    <location>
        <begin position="381"/>
        <end position="391"/>
    </location>
</feature>
<dbReference type="PROSITE" id="PS00028">
    <property type="entry name" value="ZINC_FINGER_C2H2_1"/>
    <property type="match status" value="7"/>
</dbReference>
<comment type="subcellular location">
    <subcellularLocation>
        <location evidence="1">Nucleus</location>
    </subcellularLocation>
</comment>
<dbReference type="PROSITE" id="PS50157">
    <property type="entry name" value="ZINC_FINGER_C2H2_2"/>
    <property type="match status" value="8"/>
</dbReference>
<keyword evidence="8" id="KW-0238">DNA-binding</keyword>
<feature type="domain" description="C2H2-type" evidence="13">
    <location>
        <begin position="571"/>
        <end position="598"/>
    </location>
</feature>
<keyword evidence="10" id="KW-0539">Nucleus</keyword>
<dbReference type="GO" id="GO:0008270">
    <property type="term" value="F:zinc ion binding"/>
    <property type="evidence" value="ECO:0007669"/>
    <property type="project" value="UniProtKB-KW"/>
</dbReference>
<dbReference type="AlphaFoldDB" id="A0AAE0VHP8"/>
<feature type="compositionally biased region" description="Acidic residues" evidence="12">
    <location>
        <begin position="204"/>
        <end position="231"/>
    </location>
</feature>
<keyword evidence="9" id="KW-0804">Transcription</keyword>
<evidence type="ECO:0000256" key="2">
    <source>
        <dbReference type="ARBA" id="ARBA00006991"/>
    </source>
</evidence>
<feature type="region of interest" description="Disordered" evidence="12">
    <location>
        <begin position="202"/>
        <end position="395"/>
    </location>
</feature>
<reference evidence="14" key="1">
    <citation type="journal article" date="2021" name="Genome Biol. Evol.">
        <title>A High-Quality Reference Genome for a Parasitic Bivalve with Doubly Uniparental Inheritance (Bivalvia: Unionida).</title>
        <authorList>
            <person name="Smith C.H."/>
        </authorList>
    </citation>
    <scope>NUCLEOTIDE SEQUENCE</scope>
    <source>
        <strain evidence="14">CHS0354</strain>
    </source>
</reference>
<feature type="domain" description="C2H2-type" evidence="13">
    <location>
        <begin position="426"/>
        <end position="454"/>
    </location>
</feature>
<dbReference type="GO" id="GO:0001228">
    <property type="term" value="F:DNA-binding transcription activator activity, RNA polymerase II-specific"/>
    <property type="evidence" value="ECO:0007669"/>
    <property type="project" value="TreeGrafter"/>
</dbReference>
<gene>
    <name evidence="14" type="ORF">CHS0354_037143</name>
</gene>
<protein>
    <recommendedName>
        <fullName evidence="13">C2H2-type domain-containing protein</fullName>
    </recommendedName>
</protein>
<evidence type="ECO:0000256" key="12">
    <source>
        <dbReference type="SAM" id="MobiDB-lite"/>
    </source>
</evidence>
<dbReference type="FunFam" id="3.30.160.60:FF:000100">
    <property type="entry name" value="Zinc finger 45-like"/>
    <property type="match status" value="2"/>
</dbReference>
<name>A0AAE0VHP8_9BIVA</name>